<evidence type="ECO:0000313" key="2">
    <source>
        <dbReference type="Proteomes" id="UP000822688"/>
    </source>
</evidence>
<organism evidence="1 2">
    <name type="scientific">Ceratodon purpureus</name>
    <name type="common">Fire moss</name>
    <name type="synonym">Dicranum purpureum</name>
    <dbReference type="NCBI Taxonomy" id="3225"/>
    <lineage>
        <taxon>Eukaryota</taxon>
        <taxon>Viridiplantae</taxon>
        <taxon>Streptophyta</taxon>
        <taxon>Embryophyta</taxon>
        <taxon>Bryophyta</taxon>
        <taxon>Bryophytina</taxon>
        <taxon>Bryopsida</taxon>
        <taxon>Dicranidae</taxon>
        <taxon>Pseudoditrichales</taxon>
        <taxon>Ditrichaceae</taxon>
        <taxon>Ceratodon</taxon>
    </lineage>
</organism>
<dbReference type="AlphaFoldDB" id="A0A8T0HUU1"/>
<name>A0A8T0HUU1_CERPU</name>
<reference evidence="1" key="1">
    <citation type="submission" date="2020-06" db="EMBL/GenBank/DDBJ databases">
        <title>WGS assembly of Ceratodon purpureus strain R40.</title>
        <authorList>
            <person name="Carey S.B."/>
            <person name="Jenkins J."/>
            <person name="Shu S."/>
            <person name="Lovell J.T."/>
            <person name="Sreedasyam A."/>
            <person name="Maumus F."/>
            <person name="Tiley G.P."/>
            <person name="Fernandez-Pozo N."/>
            <person name="Barry K."/>
            <person name="Chen C."/>
            <person name="Wang M."/>
            <person name="Lipzen A."/>
            <person name="Daum C."/>
            <person name="Saski C.A."/>
            <person name="Payton A.C."/>
            <person name="Mcbreen J.C."/>
            <person name="Conrad R.E."/>
            <person name="Kollar L.M."/>
            <person name="Olsson S."/>
            <person name="Huttunen S."/>
            <person name="Landis J.B."/>
            <person name="Wickett N.J."/>
            <person name="Johnson M.G."/>
            <person name="Rensing S.A."/>
            <person name="Grimwood J."/>
            <person name="Schmutz J."/>
            <person name="Mcdaniel S.F."/>
        </authorList>
    </citation>
    <scope>NUCLEOTIDE SEQUENCE</scope>
    <source>
        <strain evidence="1">R40</strain>
    </source>
</reference>
<keyword evidence="2" id="KW-1185">Reference proteome</keyword>
<dbReference type="EMBL" id="CM026426">
    <property type="protein sequence ID" value="KAG0574238.1"/>
    <property type="molecule type" value="Genomic_DNA"/>
</dbReference>
<proteinExistence type="predicted"/>
<protein>
    <submittedName>
        <fullName evidence="1">Uncharacterized protein</fullName>
    </submittedName>
</protein>
<comment type="caution">
    <text evidence="1">The sequence shown here is derived from an EMBL/GenBank/DDBJ whole genome shotgun (WGS) entry which is preliminary data.</text>
</comment>
<dbReference type="Proteomes" id="UP000822688">
    <property type="component" value="Chromosome V"/>
</dbReference>
<evidence type="ECO:0000313" key="1">
    <source>
        <dbReference type="EMBL" id="KAG0574238.1"/>
    </source>
</evidence>
<sequence>MSVVNQFMAKFVDLTQIYYKDNDDRFVLVENLVRDEFDFEPPLKPGWFPDYMRKKMEKSRFLLRKHYKETGQMHHECFANKYSALLSWRLSLEGSNKSQRMREMNTAKKKKRL</sequence>
<accession>A0A8T0HUU1</accession>
<gene>
    <name evidence="1" type="ORF">KC19_VG246700</name>
</gene>